<comment type="catalytic activity">
    <reaction evidence="1">
        <text>ATP + protein L-histidine = ADP + protein N-phospho-L-histidine.</text>
        <dbReference type="EC" id="2.7.13.3"/>
    </reaction>
</comment>
<evidence type="ECO:0000313" key="12">
    <source>
        <dbReference type="Proteomes" id="UP000658258"/>
    </source>
</evidence>
<feature type="transmembrane region" description="Helical" evidence="9">
    <location>
        <begin position="165"/>
        <end position="185"/>
    </location>
</feature>
<keyword evidence="4" id="KW-0808">Transferase</keyword>
<evidence type="ECO:0000256" key="5">
    <source>
        <dbReference type="ARBA" id="ARBA00022741"/>
    </source>
</evidence>
<comment type="caution">
    <text evidence="11">The sequence shown here is derived from an EMBL/GenBank/DDBJ whole genome shotgun (WGS) entry which is preliminary data.</text>
</comment>
<dbReference type="EC" id="2.7.13.3" evidence="2"/>
<evidence type="ECO:0000259" key="10">
    <source>
        <dbReference type="PROSITE" id="PS50109"/>
    </source>
</evidence>
<evidence type="ECO:0000256" key="7">
    <source>
        <dbReference type="ARBA" id="ARBA00022840"/>
    </source>
</evidence>
<dbReference type="InterPro" id="IPR003594">
    <property type="entry name" value="HATPase_dom"/>
</dbReference>
<accession>A0ABQ3I3X8</accession>
<dbReference type="PANTHER" id="PTHR43065">
    <property type="entry name" value="SENSOR HISTIDINE KINASE"/>
    <property type="match status" value="1"/>
</dbReference>
<dbReference type="InterPro" id="IPR004358">
    <property type="entry name" value="Sig_transdc_His_kin-like_C"/>
</dbReference>
<dbReference type="PROSITE" id="PS50109">
    <property type="entry name" value="HIS_KIN"/>
    <property type="match status" value="1"/>
</dbReference>
<keyword evidence="12" id="KW-1185">Reference proteome</keyword>
<proteinExistence type="predicted"/>
<dbReference type="PANTHER" id="PTHR43065:SF10">
    <property type="entry name" value="PEROXIDE STRESS-ACTIVATED HISTIDINE KINASE MAK3"/>
    <property type="match status" value="1"/>
</dbReference>
<keyword evidence="7" id="KW-0067">ATP-binding</keyword>
<evidence type="ECO:0000256" key="4">
    <source>
        <dbReference type="ARBA" id="ARBA00022679"/>
    </source>
</evidence>
<gene>
    <name evidence="11" type="primary">porY</name>
    <name evidence="11" type="ORF">GCM10011340_03290</name>
</gene>
<evidence type="ECO:0000256" key="3">
    <source>
        <dbReference type="ARBA" id="ARBA00022553"/>
    </source>
</evidence>
<dbReference type="InterPro" id="IPR036097">
    <property type="entry name" value="HisK_dim/P_sf"/>
</dbReference>
<feature type="domain" description="Histidine kinase" evidence="10">
    <location>
        <begin position="203"/>
        <end position="407"/>
    </location>
</feature>
<evidence type="ECO:0000256" key="1">
    <source>
        <dbReference type="ARBA" id="ARBA00000085"/>
    </source>
</evidence>
<evidence type="ECO:0000256" key="2">
    <source>
        <dbReference type="ARBA" id="ARBA00012438"/>
    </source>
</evidence>
<dbReference type="Gene3D" id="3.30.565.10">
    <property type="entry name" value="Histidine kinase-like ATPase, C-terminal domain"/>
    <property type="match status" value="1"/>
</dbReference>
<dbReference type="RefSeq" id="WP_189628447.1">
    <property type="nucleotide sequence ID" value="NZ_BNAG01000001.1"/>
</dbReference>
<name>A0ABQ3I3X8_9BACT</name>
<keyword evidence="5" id="KW-0547">Nucleotide-binding</keyword>
<keyword evidence="9" id="KW-1133">Transmembrane helix</keyword>
<dbReference type="EMBL" id="BNAG01000001">
    <property type="protein sequence ID" value="GHE52378.1"/>
    <property type="molecule type" value="Genomic_DNA"/>
</dbReference>
<dbReference type="InterPro" id="IPR036890">
    <property type="entry name" value="HATPase_C_sf"/>
</dbReference>
<keyword evidence="3" id="KW-0597">Phosphoprotein</keyword>
<organism evidence="11 12">
    <name type="scientific">Roseivirga thermotolerans</name>
    <dbReference type="NCBI Taxonomy" id="1758176"/>
    <lineage>
        <taxon>Bacteria</taxon>
        <taxon>Pseudomonadati</taxon>
        <taxon>Bacteroidota</taxon>
        <taxon>Cytophagia</taxon>
        <taxon>Cytophagales</taxon>
        <taxon>Roseivirgaceae</taxon>
        <taxon>Roseivirga</taxon>
    </lineage>
</organism>
<keyword evidence="8" id="KW-0902">Two-component regulatory system</keyword>
<dbReference type="SMART" id="SM00387">
    <property type="entry name" value="HATPase_c"/>
    <property type="match status" value="1"/>
</dbReference>
<feature type="transmembrane region" description="Helical" evidence="9">
    <location>
        <begin position="20"/>
        <end position="38"/>
    </location>
</feature>
<dbReference type="PRINTS" id="PR00344">
    <property type="entry name" value="BCTRLSENSOR"/>
</dbReference>
<dbReference type="CDD" id="cd00082">
    <property type="entry name" value="HisKA"/>
    <property type="match status" value="1"/>
</dbReference>
<dbReference type="GO" id="GO:0016301">
    <property type="term" value="F:kinase activity"/>
    <property type="evidence" value="ECO:0007669"/>
    <property type="project" value="UniProtKB-KW"/>
</dbReference>
<dbReference type="Pfam" id="PF02518">
    <property type="entry name" value="HATPase_c"/>
    <property type="match status" value="1"/>
</dbReference>
<dbReference type="SUPFAM" id="SSF47384">
    <property type="entry name" value="Homodimeric domain of signal transducing histidine kinase"/>
    <property type="match status" value="1"/>
</dbReference>
<dbReference type="SUPFAM" id="SSF55874">
    <property type="entry name" value="ATPase domain of HSP90 chaperone/DNA topoisomerase II/histidine kinase"/>
    <property type="match status" value="1"/>
</dbReference>
<dbReference type="Proteomes" id="UP000658258">
    <property type="component" value="Unassembled WGS sequence"/>
</dbReference>
<keyword evidence="9" id="KW-0812">Transmembrane</keyword>
<protein>
    <recommendedName>
        <fullName evidence="2">histidine kinase</fullName>
        <ecNumber evidence="2">2.7.13.3</ecNumber>
    </recommendedName>
</protein>
<evidence type="ECO:0000313" key="11">
    <source>
        <dbReference type="EMBL" id="GHE52378.1"/>
    </source>
</evidence>
<sequence length="407" mass="46236">MHNPFKGSLKIDFYTNQSKIKWFILLVAIIIGTGSIVYTNELVDRLKKGEEEKIKLWAEAVEFSGSSLVDESALTFISSNIITPDNTLPVILVDSASQEILLSRNVVDSTASIYKRERQLEKTLEKMKRENEPFPIMVRNATDGSLADIQYVYYRNSYILRQLRAYPYIQLSVIAIFAFIAYLAFSYSRRAEQNRVWVGMAKETAHQLGTPLSSLMAWLEYLKAMPELKDKQELVQELDKDVERLERITARFSNIGSLPVLKSEPVEQVIDHCLAYLKPRLSSKVHMSIEAKEPNLMAQINKPLFEWVVENIVKNGVDAMSGIGQIKVVIGRDSTHEVFVDISDNGKGIPKSKLNDVFKPGYTTKKRGWGLGLALARRIIENYHQGKIFVKSSQIDIGTTFRILLRA</sequence>
<evidence type="ECO:0000256" key="8">
    <source>
        <dbReference type="ARBA" id="ARBA00023012"/>
    </source>
</evidence>
<evidence type="ECO:0000256" key="9">
    <source>
        <dbReference type="SAM" id="Phobius"/>
    </source>
</evidence>
<reference evidence="12" key="1">
    <citation type="journal article" date="2019" name="Int. J. Syst. Evol. Microbiol.">
        <title>The Global Catalogue of Microorganisms (GCM) 10K type strain sequencing project: providing services to taxonomists for standard genome sequencing and annotation.</title>
        <authorList>
            <consortium name="The Broad Institute Genomics Platform"/>
            <consortium name="The Broad Institute Genome Sequencing Center for Infectious Disease"/>
            <person name="Wu L."/>
            <person name="Ma J."/>
        </authorList>
    </citation>
    <scope>NUCLEOTIDE SEQUENCE [LARGE SCALE GENOMIC DNA]</scope>
    <source>
        <strain evidence="12">CGMCC 1.15111</strain>
    </source>
</reference>
<dbReference type="InterPro" id="IPR003661">
    <property type="entry name" value="HisK_dim/P_dom"/>
</dbReference>
<evidence type="ECO:0000256" key="6">
    <source>
        <dbReference type="ARBA" id="ARBA00022777"/>
    </source>
</evidence>
<dbReference type="InterPro" id="IPR005467">
    <property type="entry name" value="His_kinase_dom"/>
</dbReference>
<keyword evidence="9" id="KW-0472">Membrane</keyword>
<keyword evidence="6 11" id="KW-0418">Kinase</keyword>